<dbReference type="Proteomes" id="UP000478892">
    <property type="component" value="Unassembled WGS sequence"/>
</dbReference>
<dbReference type="RefSeq" id="WP_157020647.1">
    <property type="nucleotide sequence ID" value="NZ_WQLV01000001.1"/>
</dbReference>
<gene>
    <name evidence="2" type="primary">napE</name>
    <name evidence="2" type="ORF">GO984_00475</name>
</gene>
<evidence type="ECO:0000256" key="1">
    <source>
        <dbReference type="SAM" id="Phobius"/>
    </source>
</evidence>
<dbReference type="NCBIfam" id="TIGR02973">
    <property type="entry name" value="nitrate_rd_NapE"/>
    <property type="match status" value="1"/>
</dbReference>
<keyword evidence="3" id="KW-1185">Reference proteome</keyword>
<dbReference type="Pfam" id="PF06796">
    <property type="entry name" value="NapE"/>
    <property type="match status" value="1"/>
</dbReference>
<keyword evidence="1" id="KW-0812">Transmembrane</keyword>
<dbReference type="InterPro" id="IPR004448">
    <property type="entry name" value="Nitrate_reductase_NapE"/>
</dbReference>
<reference evidence="2 3" key="1">
    <citation type="submission" date="2019-12" db="EMBL/GenBank/DDBJ databases">
        <authorList>
            <person name="Zhang Y.-J."/>
        </authorList>
    </citation>
    <scope>NUCLEOTIDE SEQUENCE [LARGE SCALE GENOMIC DNA]</scope>
    <source>
        <strain evidence="2 3">CY05</strain>
    </source>
</reference>
<dbReference type="InterPro" id="IPR010649">
    <property type="entry name" value="NapE_TorE"/>
</dbReference>
<proteinExistence type="predicted"/>
<evidence type="ECO:0000313" key="3">
    <source>
        <dbReference type="Proteomes" id="UP000478892"/>
    </source>
</evidence>
<comment type="caution">
    <text evidence="2">The sequence shown here is derived from an EMBL/GenBank/DDBJ whole genome shotgun (WGS) entry which is preliminary data.</text>
</comment>
<sequence length="58" mass="6237">MTKTSTQDPTAPTQTRAEERRAFLFLAVFLAPALAVALVGTYGFAIWMLQLIVGPPTG</sequence>
<name>A0A6L6W8Y1_9RHOB</name>
<feature type="transmembrane region" description="Helical" evidence="1">
    <location>
        <begin position="23"/>
        <end position="49"/>
    </location>
</feature>
<organism evidence="2 3">
    <name type="scientific">Parasedimentitalea huanghaiensis</name>
    <dbReference type="NCBI Taxonomy" id="2682100"/>
    <lineage>
        <taxon>Bacteria</taxon>
        <taxon>Pseudomonadati</taxon>
        <taxon>Pseudomonadota</taxon>
        <taxon>Alphaproteobacteria</taxon>
        <taxon>Rhodobacterales</taxon>
        <taxon>Paracoccaceae</taxon>
        <taxon>Parasedimentitalea</taxon>
    </lineage>
</organism>
<keyword evidence="1" id="KW-1133">Transmembrane helix</keyword>
<dbReference type="AlphaFoldDB" id="A0A6L6W8Y1"/>
<evidence type="ECO:0000313" key="2">
    <source>
        <dbReference type="EMBL" id="MVO14276.1"/>
    </source>
</evidence>
<dbReference type="EMBL" id="WQLV01000001">
    <property type="protein sequence ID" value="MVO14276.1"/>
    <property type="molecule type" value="Genomic_DNA"/>
</dbReference>
<keyword evidence="1" id="KW-0472">Membrane</keyword>
<accession>A0A6L6W8Y1</accession>
<protein>
    <submittedName>
        <fullName evidence="2">Periplasmic nitrate reductase, NapE protein</fullName>
    </submittedName>
</protein>